<evidence type="ECO:0000256" key="1">
    <source>
        <dbReference type="ARBA" id="ARBA00022741"/>
    </source>
</evidence>
<keyword evidence="4" id="KW-0175">Coiled coil</keyword>
<evidence type="ECO:0000256" key="2">
    <source>
        <dbReference type="ARBA" id="ARBA00023134"/>
    </source>
</evidence>
<feature type="coiled-coil region" evidence="4">
    <location>
        <begin position="412"/>
        <end position="446"/>
    </location>
</feature>
<sequence length="484" mass="56130">MPPLSILEIHEKSFEINVRNFNSVLDKVPDLPVVLISLNGCMREGKSYVHSYFIRYLKHQGASDWFESVLADDEMFSWRSGSTRETVGINIWSEPFITKQKDREVAIVLLDCQGLFDPNTTYSQNAAIYAFSSLLSSVMIYNVKTKIEEDLLQKILLFSNYTDSIASRDPDHQDTKPYFMFLLRDFEFLEEFDYGFHNKNERPKRDLDNPGNYFDKIFTDTKEIHDKNRAVREAIQQSYKDIGMFLMPHPGMKFIRESRRNPPEEDFQELLKDLVVHVMSHLVTKRIGAEEVTGKSLKTNVKLWADLCKNSNFPVAETVAEMTTRLQNDQASTMAIETFKMKYTQLLNSDQSGVSDEEFRKTFTPLLEDTLETYKSSRSLGDEDMVADYVSKLMEKCKLYFEEHCLVLNGANRKIKEQKLSQEEELKKLEQARIDAENSFKKWQNAVRVVEVVSNLLVKGLDTVVEVKRSHDTQKARRAYGLLN</sequence>
<dbReference type="PANTHER" id="PTHR10751">
    <property type="entry name" value="GUANYLATE BINDING PROTEIN"/>
    <property type="match status" value="1"/>
</dbReference>
<dbReference type="EMBL" id="CAJVCH010006135">
    <property type="protein sequence ID" value="CAG7659281.1"/>
    <property type="molecule type" value="Genomic_DNA"/>
</dbReference>
<feature type="domain" description="GB1/RHD3-type G" evidence="5">
    <location>
        <begin position="30"/>
        <end position="288"/>
    </location>
</feature>
<evidence type="ECO:0000256" key="3">
    <source>
        <dbReference type="PROSITE-ProRule" id="PRU01052"/>
    </source>
</evidence>
<evidence type="ECO:0000259" key="5">
    <source>
        <dbReference type="PROSITE" id="PS51715"/>
    </source>
</evidence>
<comment type="similarity">
    <text evidence="3">Belongs to the TRAFAC class dynamin-like GTPase superfamily. GB1/RHD3 GTPase family.</text>
</comment>
<keyword evidence="2" id="KW-0342">GTP-binding</keyword>
<dbReference type="PROSITE" id="PS51715">
    <property type="entry name" value="G_GB1_RHD3"/>
    <property type="match status" value="1"/>
</dbReference>
<reference evidence="6" key="1">
    <citation type="submission" date="2021-06" db="EMBL/GenBank/DDBJ databases">
        <authorList>
            <person name="Hodson N. C."/>
            <person name="Mongue J. A."/>
            <person name="Jaron S. K."/>
        </authorList>
    </citation>
    <scope>NUCLEOTIDE SEQUENCE</scope>
</reference>
<gene>
    <name evidence="6" type="ORF">AFUS01_LOCUS1110</name>
</gene>
<dbReference type="GO" id="GO:0005525">
    <property type="term" value="F:GTP binding"/>
    <property type="evidence" value="ECO:0007669"/>
    <property type="project" value="UniProtKB-KW"/>
</dbReference>
<protein>
    <recommendedName>
        <fullName evidence="5">GB1/RHD3-type G domain-containing protein</fullName>
    </recommendedName>
</protein>
<dbReference type="Pfam" id="PF02263">
    <property type="entry name" value="GBP"/>
    <property type="match status" value="1"/>
</dbReference>
<dbReference type="AlphaFoldDB" id="A0A8J2NJ28"/>
<keyword evidence="1" id="KW-0547">Nucleotide-binding</keyword>
<dbReference type="OrthoDB" id="7788754at2759"/>
<evidence type="ECO:0000313" key="7">
    <source>
        <dbReference type="Proteomes" id="UP000708208"/>
    </source>
</evidence>
<evidence type="ECO:0000256" key="4">
    <source>
        <dbReference type="SAM" id="Coils"/>
    </source>
</evidence>
<dbReference type="GO" id="GO:0003924">
    <property type="term" value="F:GTPase activity"/>
    <property type="evidence" value="ECO:0007669"/>
    <property type="project" value="InterPro"/>
</dbReference>
<comment type="caution">
    <text evidence="6">The sequence shown here is derived from an EMBL/GenBank/DDBJ whole genome shotgun (WGS) entry which is preliminary data.</text>
</comment>
<evidence type="ECO:0000313" key="6">
    <source>
        <dbReference type="EMBL" id="CAG7659281.1"/>
    </source>
</evidence>
<name>A0A8J2NJ28_9HEXA</name>
<dbReference type="Proteomes" id="UP000708208">
    <property type="component" value="Unassembled WGS sequence"/>
</dbReference>
<keyword evidence="7" id="KW-1185">Reference proteome</keyword>
<dbReference type="InterPro" id="IPR015894">
    <property type="entry name" value="Guanylate-bd_N"/>
</dbReference>
<proteinExistence type="inferred from homology"/>
<organism evidence="6 7">
    <name type="scientific">Allacma fusca</name>
    <dbReference type="NCBI Taxonomy" id="39272"/>
    <lineage>
        <taxon>Eukaryota</taxon>
        <taxon>Metazoa</taxon>
        <taxon>Ecdysozoa</taxon>
        <taxon>Arthropoda</taxon>
        <taxon>Hexapoda</taxon>
        <taxon>Collembola</taxon>
        <taxon>Symphypleona</taxon>
        <taxon>Sminthuridae</taxon>
        <taxon>Allacma</taxon>
    </lineage>
</organism>
<dbReference type="InterPro" id="IPR030386">
    <property type="entry name" value="G_GB1_RHD3_dom"/>
</dbReference>
<accession>A0A8J2NJ28</accession>